<dbReference type="InterPro" id="IPR011333">
    <property type="entry name" value="SKP1/BTB/POZ_sf"/>
</dbReference>
<dbReference type="UniPathway" id="UPA00143"/>
<comment type="similarity">
    <text evidence="2 4">Belongs to the SKP1 family.</text>
</comment>
<keyword evidence="8" id="KW-1185">Reference proteome</keyword>
<dbReference type="OrthoDB" id="2342932at2759"/>
<dbReference type="Proteomes" id="UP000242715">
    <property type="component" value="Unassembled WGS sequence"/>
</dbReference>
<comment type="pathway">
    <text evidence="1 4">Protein modification; protein ubiquitination.</text>
</comment>
<evidence type="ECO:0000256" key="1">
    <source>
        <dbReference type="ARBA" id="ARBA00004906"/>
    </source>
</evidence>
<dbReference type="GO" id="GO:0009867">
    <property type="term" value="P:jasmonic acid mediated signaling pathway"/>
    <property type="evidence" value="ECO:0007669"/>
    <property type="project" value="UniProtKB-ARBA"/>
</dbReference>
<dbReference type="Pfam" id="PF03931">
    <property type="entry name" value="Skp1_POZ"/>
    <property type="match status" value="1"/>
</dbReference>
<sequence>MASSSNLISLKTSDGTIFEVDPALAKTMKTVQAIIDEADADISIIPIHNVLSQHMNMIIEYYNLSVAGKAKEFSVEKLDNDDLKEFLLAVHYLNMEDLFEFLTQVVADRIEKRSVGYVRKYFGIESDFTPEEYAAIRKQNDWAFKGADIEPEEDEEKEKEEIKE</sequence>
<organism evidence="7 8">
    <name type="scientific">Trifolium subterraneum</name>
    <name type="common">Subterranean clover</name>
    <dbReference type="NCBI Taxonomy" id="3900"/>
    <lineage>
        <taxon>Eukaryota</taxon>
        <taxon>Viridiplantae</taxon>
        <taxon>Streptophyta</taxon>
        <taxon>Embryophyta</taxon>
        <taxon>Tracheophyta</taxon>
        <taxon>Spermatophyta</taxon>
        <taxon>Magnoliopsida</taxon>
        <taxon>eudicotyledons</taxon>
        <taxon>Gunneridae</taxon>
        <taxon>Pentapetalae</taxon>
        <taxon>rosids</taxon>
        <taxon>fabids</taxon>
        <taxon>Fabales</taxon>
        <taxon>Fabaceae</taxon>
        <taxon>Papilionoideae</taxon>
        <taxon>50 kb inversion clade</taxon>
        <taxon>NPAAA clade</taxon>
        <taxon>Hologalegina</taxon>
        <taxon>IRL clade</taxon>
        <taxon>Trifolieae</taxon>
        <taxon>Trifolium</taxon>
    </lineage>
</organism>
<comment type="subunit">
    <text evidence="4">Part of a SCF (SKP1-cullin-F-box) protein ligase complex.</text>
</comment>
<dbReference type="InterPro" id="IPR016072">
    <property type="entry name" value="Skp1_comp_dimer"/>
</dbReference>
<dbReference type="SUPFAM" id="SSF54695">
    <property type="entry name" value="POZ domain"/>
    <property type="match status" value="1"/>
</dbReference>
<comment type="function">
    <text evidence="4">Involved in ubiquitination and subsequent proteasomal degradation of target proteins. Together with CUL1, RBX1 and a F-box protein, it forms a SCF E3 ubiquitin ligase complex. The functional specificity of this complex depends on the type of F-box protein. In the SCF complex, it serves as an adapter that links the F-box protein to CUL1.</text>
</comment>
<gene>
    <name evidence="7" type="ORF">TSUD_383800</name>
</gene>
<evidence type="ECO:0000313" key="8">
    <source>
        <dbReference type="Proteomes" id="UP000242715"/>
    </source>
</evidence>
<keyword evidence="3 4" id="KW-0833">Ubl conjugation pathway</keyword>
<dbReference type="InterPro" id="IPR016897">
    <property type="entry name" value="SKP1"/>
</dbReference>
<protein>
    <recommendedName>
        <fullName evidence="4">SKP1-like protein</fullName>
    </recommendedName>
</protein>
<feature type="domain" description="SKP1 component dimerisation" evidence="5">
    <location>
        <begin position="97"/>
        <end position="143"/>
    </location>
</feature>
<dbReference type="PANTHER" id="PTHR11165">
    <property type="entry name" value="SKP1"/>
    <property type="match status" value="1"/>
</dbReference>
<dbReference type="Pfam" id="PF01466">
    <property type="entry name" value="Skp1"/>
    <property type="match status" value="1"/>
</dbReference>
<dbReference type="GO" id="GO:0016567">
    <property type="term" value="P:protein ubiquitination"/>
    <property type="evidence" value="ECO:0007669"/>
    <property type="project" value="UniProtKB-UniRule"/>
</dbReference>
<evidence type="ECO:0000259" key="5">
    <source>
        <dbReference type="Pfam" id="PF01466"/>
    </source>
</evidence>
<dbReference type="Gene3D" id="3.30.710.10">
    <property type="entry name" value="Potassium Channel Kv1.1, Chain A"/>
    <property type="match status" value="1"/>
</dbReference>
<evidence type="ECO:0000256" key="2">
    <source>
        <dbReference type="ARBA" id="ARBA00009993"/>
    </source>
</evidence>
<dbReference type="InterPro" id="IPR016073">
    <property type="entry name" value="Skp1_comp_POZ"/>
</dbReference>
<evidence type="ECO:0000313" key="7">
    <source>
        <dbReference type="EMBL" id="GAU35888.1"/>
    </source>
</evidence>
<evidence type="ECO:0000256" key="3">
    <source>
        <dbReference type="ARBA" id="ARBA00022786"/>
    </source>
</evidence>
<dbReference type="InterPro" id="IPR036296">
    <property type="entry name" value="SKP1-like_dim_sf"/>
</dbReference>
<feature type="domain" description="SKP1 component POZ" evidence="6">
    <location>
        <begin position="7"/>
        <end position="62"/>
    </location>
</feature>
<proteinExistence type="inferred from homology"/>
<dbReference type="PIRSF" id="PIRSF028729">
    <property type="entry name" value="E3_ubiquit_lig_SCF_Skp"/>
    <property type="match status" value="1"/>
</dbReference>
<reference evidence="8" key="1">
    <citation type="journal article" date="2017" name="Front. Plant Sci.">
        <title>Climate Clever Clovers: New Paradigm to Reduce the Environmental Footprint of Ruminants by Breeding Low Methanogenic Forages Utilizing Haplotype Variation.</title>
        <authorList>
            <person name="Kaur P."/>
            <person name="Appels R."/>
            <person name="Bayer P.E."/>
            <person name="Keeble-Gagnere G."/>
            <person name="Wang J."/>
            <person name="Hirakawa H."/>
            <person name="Shirasawa K."/>
            <person name="Vercoe P."/>
            <person name="Stefanova K."/>
            <person name="Durmic Z."/>
            <person name="Nichols P."/>
            <person name="Revell C."/>
            <person name="Isobe S.N."/>
            <person name="Edwards D."/>
            <person name="Erskine W."/>
        </authorList>
    </citation>
    <scope>NUCLEOTIDE SEQUENCE [LARGE SCALE GENOMIC DNA]</scope>
    <source>
        <strain evidence="8">cv. Daliak</strain>
    </source>
</reference>
<dbReference type="AlphaFoldDB" id="A0A2Z6MTR3"/>
<name>A0A2Z6MTR3_TRISU</name>
<dbReference type="SMART" id="SM00512">
    <property type="entry name" value="Skp1"/>
    <property type="match status" value="1"/>
</dbReference>
<dbReference type="SUPFAM" id="SSF81382">
    <property type="entry name" value="Skp1 dimerisation domain-like"/>
    <property type="match status" value="1"/>
</dbReference>
<dbReference type="EMBL" id="DF973608">
    <property type="protein sequence ID" value="GAU35888.1"/>
    <property type="molecule type" value="Genomic_DNA"/>
</dbReference>
<accession>A0A2Z6MTR3</accession>
<dbReference type="InterPro" id="IPR001232">
    <property type="entry name" value="SKP1-like"/>
</dbReference>
<dbReference type="GO" id="GO:0006511">
    <property type="term" value="P:ubiquitin-dependent protein catabolic process"/>
    <property type="evidence" value="ECO:0007669"/>
    <property type="project" value="InterPro"/>
</dbReference>
<evidence type="ECO:0000259" key="6">
    <source>
        <dbReference type="Pfam" id="PF03931"/>
    </source>
</evidence>
<evidence type="ECO:0000256" key="4">
    <source>
        <dbReference type="PIRNR" id="PIRNR028729"/>
    </source>
</evidence>